<protein>
    <submittedName>
        <fullName evidence="1">Uncharacterized protein</fullName>
    </submittedName>
</protein>
<evidence type="ECO:0000313" key="1">
    <source>
        <dbReference type="EMBL" id="BAT83172.1"/>
    </source>
</evidence>
<organism evidence="1 2">
    <name type="scientific">Vigna angularis var. angularis</name>
    <dbReference type="NCBI Taxonomy" id="157739"/>
    <lineage>
        <taxon>Eukaryota</taxon>
        <taxon>Viridiplantae</taxon>
        <taxon>Streptophyta</taxon>
        <taxon>Embryophyta</taxon>
        <taxon>Tracheophyta</taxon>
        <taxon>Spermatophyta</taxon>
        <taxon>Magnoliopsida</taxon>
        <taxon>eudicotyledons</taxon>
        <taxon>Gunneridae</taxon>
        <taxon>Pentapetalae</taxon>
        <taxon>rosids</taxon>
        <taxon>fabids</taxon>
        <taxon>Fabales</taxon>
        <taxon>Fabaceae</taxon>
        <taxon>Papilionoideae</taxon>
        <taxon>50 kb inversion clade</taxon>
        <taxon>NPAAA clade</taxon>
        <taxon>indigoferoid/millettioid clade</taxon>
        <taxon>Phaseoleae</taxon>
        <taxon>Vigna</taxon>
    </lineage>
</organism>
<sequence>MVVLLNRNHAVPGITLLRNTVKMMVLSVMISSSGSSGSCSEVVVVTTRVTVINKVQILVNLTTVQEPIIVAIRDSASFDRVEQEPGSGFVFVIHVSTIVVVGDVDFDVRVVAGSDGEDGDAVVAACERVRGVDVGVA</sequence>
<gene>
    <name evidence="1" type="primary">Vigan.04G028400</name>
    <name evidence="1" type="ORF">VIGAN_04028400</name>
</gene>
<evidence type="ECO:0000313" key="2">
    <source>
        <dbReference type="Proteomes" id="UP000291084"/>
    </source>
</evidence>
<proteinExistence type="predicted"/>
<dbReference type="AlphaFoldDB" id="A0A0S3RRH0"/>
<dbReference type="EMBL" id="AP015037">
    <property type="protein sequence ID" value="BAT83172.1"/>
    <property type="molecule type" value="Genomic_DNA"/>
</dbReference>
<reference evidence="1 2" key="1">
    <citation type="journal article" date="2015" name="Sci. Rep.">
        <title>The power of single molecule real-time sequencing technology in the de novo assembly of a eukaryotic genome.</title>
        <authorList>
            <person name="Sakai H."/>
            <person name="Naito K."/>
            <person name="Ogiso-Tanaka E."/>
            <person name="Takahashi Y."/>
            <person name="Iseki K."/>
            <person name="Muto C."/>
            <person name="Satou K."/>
            <person name="Teruya K."/>
            <person name="Shiroma A."/>
            <person name="Shimoji M."/>
            <person name="Hirano T."/>
            <person name="Itoh T."/>
            <person name="Kaga A."/>
            <person name="Tomooka N."/>
        </authorList>
    </citation>
    <scope>NUCLEOTIDE SEQUENCE [LARGE SCALE GENOMIC DNA]</scope>
    <source>
        <strain evidence="2">cv. Shumari</strain>
    </source>
</reference>
<accession>A0A0S3RRH0</accession>
<keyword evidence="2" id="KW-1185">Reference proteome</keyword>
<name>A0A0S3RRH0_PHAAN</name>
<dbReference type="Proteomes" id="UP000291084">
    <property type="component" value="Chromosome 4"/>
</dbReference>